<evidence type="ECO:0000313" key="2">
    <source>
        <dbReference type="Proteomes" id="UP000244193"/>
    </source>
</evidence>
<proteinExistence type="predicted"/>
<accession>A0A2S0RGN2</accession>
<reference evidence="1 2" key="1">
    <citation type="submission" date="2018-04" db="EMBL/GenBank/DDBJ databases">
        <title>Genome sequencing of Flavobacterium sp. HYN0048.</title>
        <authorList>
            <person name="Yi H."/>
            <person name="Baek C."/>
        </authorList>
    </citation>
    <scope>NUCLEOTIDE SEQUENCE [LARGE SCALE GENOMIC DNA]</scope>
    <source>
        <strain evidence="1 2">HYN0048</strain>
    </source>
</reference>
<dbReference type="KEGG" id="fmg:HYN48_13925"/>
<dbReference type="EMBL" id="CP028811">
    <property type="protein sequence ID" value="AWA31097.1"/>
    <property type="molecule type" value="Genomic_DNA"/>
</dbReference>
<name>A0A2S0RGN2_9FLAO</name>
<organism evidence="1 2">
    <name type="scientific">Flavobacterium magnum</name>
    <dbReference type="NCBI Taxonomy" id="2162713"/>
    <lineage>
        <taxon>Bacteria</taxon>
        <taxon>Pseudomonadati</taxon>
        <taxon>Bacteroidota</taxon>
        <taxon>Flavobacteriia</taxon>
        <taxon>Flavobacteriales</taxon>
        <taxon>Flavobacteriaceae</taxon>
        <taxon>Flavobacterium</taxon>
    </lineage>
</organism>
<sequence>MSISFYVSSCNRKAAEKNSNANLQDTIKPRVHTTKENTFPELRQLAFSVTPEKLGLTLPNDQVSVYGVIMDWEMDGAIATTISYVTGDASLYLSSGGGVIGGGQHENVNIASKQFTNLAKTFLDQATKTTQTSLPGKNEVQFFLLTNKGMYVGKDIMPNFENNSSKWMKLFEEGNKLLSELRRTSGG</sequence>
<dbReference type="AlphaFoldDB" id="A0A2S0RGN2"/>
<gene>
    <name evidence="1" type="ORF">HYN48_13925</name>
</gene>
<protein>
    <submittedName>
        <fullName evidence="1">Uncharacterized protein</fullName>
    </submittedName>
</protein>
<keyword evidence="2" id="KW-1185">Reference proteome</keyword>
<evidence type="ECO:0000313" key="1">
    <source>
        <dbReference type="EMBL" id="AWA31097.1"/>
    </source>
</evidence>
<dbReference type="Proteomes" id="UP000244193">
    <property type="component" value="Chromosome"/>
</dbReference>